<proteinExistence type="predicted"/>
<accession>A0A5A7PGP1</accession>
<evidence type="ECO:0000313" key="2">
    <source>
        <dbReference type="Proteomes" id="UP000325081"/>
    </source>
</evidence>
<gene>
    <name evidence="1" type="ORF">STAS_07937</name>
</gene>
<reference evidence="2" key="1">
    <citation type="journal article" date="2019" name="Curr. Biol.">
        <title>Genome Sequence of Striga asiatica Provides Insight into the Evolution of Plant Parasitism.</title>
        <authorList>
            <person name="Yoshida S."/>
            <person name="Kim S."/>
            <person name="Wafula E.K."/>
            <person name="Tanskanen J."/>
            <person name="Kim Y.M."/>
            <person name="Honaas L."/>
            <person name="Yang Z."/>
            <person name="Spallek T."/>
            <person name="Conn C.E."/>
            <person name="Ichihashi Y."/>
            <person name="Cheong K."/>
            <person name="Cui S."/>
            <person name="Der J.P."/>
            <person name="Gundlach H."/>
            <person name="Jiao Y."/>
            <person name="Hori C."/>
            <person name="Ishida J.K."/>
            <person name="Kasahara H."/>
            <person name="Kiba T."/>
            <person name="Kim M.S."/>
            <person name="Koo N."/>
            <person name="Laohavisit A."/>
            <person name="Lee Y.H."/>
            <person name="Lumba S."/>
            <person name="McCourt P."/>
            <person name="Mortimer J.C."/>
            <person name="Mutuku J.M."/>
            <person name="Nomura T."/>
            <person name="Sasaki-Sekimoto Y."/>
            <person name="Seto Y."/>
            <person name="Wang Y."/>
            <person name="Wakatake T."/>
            <person name="Sakakibara H."/>
            <person name="Demura T."/>
            <person name="Yamaguchi S."/>
            <person name="Yoneyama K."/>
            <person name="Manabe R.I."/>
            <person name="Nelson D.C."/>
            <person name="Schulman A.H."/>
            <person name="Timko M.P."/>
            <person name="dePamphilis C.W."/>
            <person name="Choi D."/>
            <person name="Shirasu K."/>
        </authorList>
    </citation>
    <scope>NUCLEOTIDE SEQUENCE [LARGE SCALE GENOMIC DNA]</scope>
    <source>
        <strain evidence="2">cv. UVA1</strain>
    </source>
</reference>
<dbReference type="EMBL" id="BKCP01004516">
    <property type="protein sequence ID" value="GER31894.1"/>
    <property type="molecule type" value="Genomic_DNA"/>
</dbReference>
<protein>
    <submittedName>
        <fullName evidence="1">Uncharacterized protein</fullName>
    </submittedName>
</protein>
<dbReference type="InterPro" id="IPR021775">
    <property type="entry name" value="DUF3339"/>
</dbReference>
<dbReference type="Pfam" id="PF11820">
    <property type="entry name" value="DUF3339"/>
    <property type="match status" value="1"/>
</dbReference>
<name>A0A5A7PGP1_STRAF</name>
<comment type="caution">
    <text evidence="1">The sequence shown here is derived from an EMBL/GenBank/DDBJ whole genome shotgun (WGS) entry which is preliminary data.</text>
</comment>
<organism evidence="1 2">
    <name type="scientific">Striga asiatica</name>
    <name type="common">Asiatic witchweed</name>
    <name type="synonym">Buchnera asiatica</name>
    <dbReference type="NCBI Taxonomy" id="4170"/>
    <lineage>
        <taxon>Eukaryota</taxon>
        <taxon>Viridiplantae</taxon>
        <taxon>Streptophyta</taxon>
        <taxon>Embryophyta</taxon>
        <taxon>Tracheophyta</taxon>
        <taxon>Spermatophyta</taxon>
        <taxon>Magnoliopsida</taxon>
        <taxon>eudicotyledons</taxon>
        <taxon>Gunneridae</taxon>
        <taxon>Pentapetalae</taxon>
        <taxon>asterids</taxon>
        <taxon>lamiids</taxon>
        <taxon>Lamiales</taxon>
        <taxon>Orobanchaceae</taxon>
        <taxon>Buchnereae</taxon>
        <taxon>Striga</taxon>
    </lineage>
</organism>
<sequence length="139" mass="15627">MADWGPEIIAVVRFVLLTPGLHLQLPGRGIWLKIDLLNESPYQRVKSDREHDVNVRKHVDFFTNSQGIFNGIITLCPEGHVARIYWCSAIVAITTSDTHTHYVCTDGQIRAALGRQLTKFGQLLGQVHGVLPTKRRKTS</sequence>
<dbReference type="Proteomes" id="UP000325081">
    <property type="component" value="Unassembled WGS sequence"/>
</dbReference>
<keyword evidence="2" id="KW-1185">Reference proteome</keyword>
<evidence type="ECO:0000313" key="1">
    <source>
        <dbReference type="EMBL" id="GER31894.1"/>
    </source>
</evidence>
<dbReference type="OrthoDB" id="1719700at2759"/>
<dbReference type="AlphaFoldDB" id="A0A5A7PGP1"/>